<dbReference type="Gene3D" id="3.30.530.20">
    <property type="match status" value="1"/>
</dbReference>
<dbReference type="CDD" id="cd08899">
    <property type="entry name" value="SRPBCC_CalC_Aha1-like_6"/>
    <property type="match status" value="1"/>
</dbReference>
<organism evidence="3 4">
    <name type="scientific">Streptomyces tagetis</name>
    <dbReference type="NCBI Taxonomy" id="2820809"/>
    <lineage>
        <taxon>Bacteria</taxon>
        <taxon>Bacillati</taxon>
        <taxon>Actinomycetota</taxon>
        <taxon>Actinomycetes</taxon>
        <taxon>Kitasatosporales</taxon>
        <taxon>Streptomycetaceae</taxon>
        <taxon>Streptomyces</taxon>
    </lineage>
</organism>
<keyword evidence="4" id="KW-1185">Reference proteome</keyword>
<evidence type="ECO:0000313" key="3">
    <source>
        <dbReference type="EMBL" id="MBQ0826777.1"/>
    </source>
</evidence>
<sequence>MIDVTQQIDSVNRQVGTRVLEDGRAHVVGVSRVYDVPLEDLWDACSNPERIPLWFLPVTGELRTGGRYQLEGNAGGTVLRCEPPAGFSATWEYGEELSWIEVRLTREDGGARFVLEHTAHIEDERWTEYGPGAVGVGWDLMLVGLTVHLSTGAAVDPREAMLWSASEEGRRFVTAGSDAWYRANVASGADPEAARAAADRTTAFYTGADDPGGSAG</sequence>
<dbReference type="EMBL" id="JAGPNL010000002">
    <property type="protein sequence ID" value="MBQ0826777.1"/>
    <property type="molecule type" value="Genomic_DNA"/>
</dbReference>
<dbReference type="InterPro" id="IPR023393">
    <property type="entry name" value="START-like_dom_sf"/>
</dbReference>
<proteinExistence type="inferred from homology"/>
<evidence type="ECO:0000259" key="2">
    <source>
        <dbReference type="Pfam" id="PF08327"/>
    </source>
</evidence>
<evidence type="ECO:0000313" key="4">
    <source>
        <dbReference type="Proteomes" id="UP000677875"/>
    </source>
</evidence>
<dbReference type="AlphaFoldDB" id="A0A940XG01"/>
<evidence type="ECO:0000256" key="1">
    <source>
        <dbReference type="ARBA" id="ARBA00006817"/>
    </source>
</evidence>
<feature type="domain" description="Activator of Hsp90 ATPase homologue 1/2-like C-terminal" evidence="2">
    <location>
        <begin position="35"/>
        <end position="148"/>
    </location>
</feature>
<comment type="caution">
    <text evidence="3">The sequence shown here is derived from an EMBL/GenBank/DDBJ whole genome shotgun (WGS) entry which is preliminary data.</text>
</comment>
<dbReference type="Proteomes" id="UP000677875">
    <property type="component" value="Unassembled WGS sequence"/>
</dbReference>
<dbReference type="SUPFAM" id="SSF55961">
    <property type="entry name" value="Bet v1-like"/>
    <property type="match status" value="1"/>
</dbReference>
<accession>A0A940XG01</accession>
<gene>
    <name evidence="3" type="ORF">J5Y05_09680</name>
</gene>
<dbReference type="RefSeq" id="WP_210870358.1">
    <property type="nucleotide sequence ID" value="NZ_JAGPNL010000002.1"/>
</dbReference>
<reference evidence="3" key="1">
    <citation type="submission" date="2021-04" db="EMBL/GenBank/DDBJ databases">
        <title>Genome seq and assembly of Streptomyces sp. RG38.</title>
        <authorList>
            <person name="Chhetri G."/>
        </authorList>
    </citation>
    <scope>NUCLEOTIDE SEQUENCE</scope>
    <source>
        <strain evidence="3">RG38</strain>
    </source>
</reference>
<dbReference type="InterPro" id="IPR013538">
    <property type="entry name" value="ASHA1/2-like_C"/>
</dbReference>
<name>A0A940XG01_9ACTN</name>
<protein>
    <submittedName>
        <fullName evidence="3">SRPBCC family protein</fullName>
    </submittedName>
</protein>
<dbReference type="Pfam" id="PF08327">
    <property type="entry name" value="AHSA1"/>
    <property type="match status" value="1"/>
</dbReference>
<comment type="similarity">
    <text evidence="1">Belongs to the AHA1 family.</text>
</comment>